<evidence type="ECO:0000313" key="5">
    <source>
        <dbReference type="EMBL" id="SFF86362.1"/>
    </source>
</evidence>
<dbReference type="InterPro" id="IPR003439">
    <property type="entry name" value="ABC_transporter-like_ATP-bd"/>
</dbReference>
<dbReference type="PANTHER" id="PTHR42939:SF1">
    <property type="entry name" value="ABC TRANSPORTER ATP-BINDING PROTEIN ALBC-RELATED"/>
    <property type="match status" value="1"/>
</dbReference>
<dbReference type="InterPro" id="IPR027417">
    <property type="entry name" value="P-loop_NTPase"/>
</dbReference>
<dbReference type="PANTHER" id="PTHR42939">
    <property type="entry name" value="ABC TRANSPORTER ATP-BINDING PROTEIN ALBC-RELATED"/>
    <property type="match status" value="1"/>
</dbReference>
<organism evidence="5 6">
    <name type="scientific">Halobacillus alkaliphilus</name>
    <dbReference type="NCBI Taxonomy" id="396056"/>
    <lineage>
        <taxon>Bacteria</taxon>
        <taxon>Bacillati</taxon>
        <taxon>Bacillota</taxon>
        <taxon>Bacilli</taxon>
        <taxon>Bacillales</taxon>
        <taxon>Bacillaceae</taxon>
        <taxon>Halobacillus</taxon>
    </lineage>
</organism>
<name>A0A1I2M4A7_9BACI</name>
<feature type="domain" description="ABC transporter" evidence="4">
    <location>
        <begin position="4"/>
        <end position="229"/>
    </location>
</feature>
<reference evidence="6" key="1">
    <citation type="submission" date="2016-10" db="EMBL/GenBank/DDBJ databases">
        <authorList>
            <person name="Varghese N."/>
            <person name="Submissions S."/>
        </authorList>
    </citation>
    <scope>NUCLEOTIDE SEQUENCE [LARGE SCALE GENOMIC DNA]</scope>
    <source>
        <strain evidence="6">FP5</strain>
    </source>
</reference>
<dbReference type="Pfam" id="PF00005">
    <property type="entry name" value="ABC_tran"/>
    <property type="match status" value="1"/>
</dbReference>
<dbReference type="AlphaFoldDB" id="A0A1I2M4A7"/>
<proteinExistence type="predicted"/>
<dbReference type="Proteomes" id="UP000198897">
    <property type="component" value="Unassembled WGS sequence"/>
</dbReference>
<evidence type="ECO:0000256" key="3">
    <source>
        <dbReference type="ARBA" id="ARBA00022840"/>
    </source>
</evidence>
<evidence type="ECO:0000256" key="2">
    <source>
        <dbReference type="ARBA" id="ARBA00022741"/>
    </source>
</evidence>
<accession>A0A1I2M4A7</accession>
<gene>
    <name evidence="5" type="ORF">SAMN05216353_11158</name>
</gene>
<dbReference type="SUPFAM" id="SSF52540">
    <property type="entry name" value="P-loop containing nucleoside triphosphate hydrolases"/>
    <property type="match status" value="1"/>
</dbReference>
<dbReference type="EMBL" id="FOOG01000011">
    <property type="protein sequence ID" value="SFF86362.1"/>
    <property type="molecule type" value="Genomic_DNA"/>
</dbReference>
<keyword evidence="3 5" id="KW-0067">ATP-binding</keyword>
<dbReference type="SMART" id="SM00382">
    <property type="entry name" value="AAA"/>
    <property type="match status" value="1"/>
</dbReference>
<dbReference type="InterPro" id="IPR051782">
    <property type="entry name" value="ABC_Transporter_VariousFunc"/>
</dbReference>
<dbReference type="GO" id="GO:0005524">
    <property type="term" value="F:ATP binding"/>
    <property type="evidence" value="ECO:0007669"/>
    <property type="project" value="UniProtKB-KW"/>
</dbReference>
<dbReference type="InterPro" id="IPR003593">
    <property type="entry name" value="AAA+_ATPase"/>
</dbReference>
<dbReference type="GO" id="GO:0016887">
    <property type="term" value="F:ATP hydrolysis activity"/>
    <property type="evidence" value="ECO:0007669"/>
    <property type="project" value="InterPro"/>
</dbReference>
<dbReference type="RefSeq" id="WP_089751639.1">
    <property type="nucleotide sequence ID" value="NZ_FOOG01000011.1"/>
</dbReference>
<sequence length="301" mass="34467">MKIIECRQLTKAYRGFNALDQLSCTIEENKLVGLVGRNGAGKTTLMKILSGMLKGTSGEVKVFSHRPFNSLLVSANSIFIDDQMNFPTALSLAEILEESSRFYEHWNEELAWHLFDYFGFHKKEHHKNLSKGKESTFNMIVGLAARCPLTIFDEPTTGMDAAVRKDFYRILLKDYLAYPRTILLSTHHLEEVEDQLEEVLLLDRGKKVLHMSIEELRELAIGLKGKREILAPFLADRNPIYTEVFGMGDEYIVTRNNFSQKEKQEMKREGIQFSGVSASDLCIYLTTSESQKRRTLDDILN</sequence>
<evidence type="ECO:0000259" key="4">
    <source>
        <dbReference type="PROSITE" id="PS50893"/>
    </source>
</evidence>
<evidence type="ECO:0000256" key="1">
    <source>
        <dbReference type="ARBA" id="ARBA00022448"/>
    </source>
</evidence>
<dbReference type="CDD" id="cd03230">
    <property type="entry name" value="ABC_DR_subfamily_A"/>
    <property type="match status" value="1"/>
</dbReference>
<dbReference type="Gene3D" id="3.40.50.300">
    <property type="entry name" value="P-loop containing nucleotide triphosphate hydrolases"/>
    <property type="match status" value="1"/>
</dbReference>
<dbReference type="OrthoDB" id="9804819at2"/>
<protein>
    <submittedName>
        <fullName evidence="5">ABC-2 type transport system ATP-binding protein</fullName>
    </submittedName>
</protein>
<keyword evidence="1" id="KW-0813">Transport</keyword>
<keyword evidence="6" id="KW-1185">Reference proteome</keyword>
<evidence type="ECO:0000313" key="6">
    <source>
        <dbReference type="Proteomes" id="UP000198897"/>
    </source>
</evidence>
<keyword evidence="2" id="KW-0547">Nucleotide-binding</keyword>
<dbReference type="PROSITE" id="PS50893">
    <property type="entry name" value="ABC_TRANSPORTER_2"/>
    <property type="match status" value="1"/>
</dbReference>